<gene>
    <name evidence="1" type="ORF">H5410_003502</name>
</gene>
<reference evidence="1 2" key="1">
    <citation type="submission" date="2020-09" db="EMBL/GenBank/DDBJ databases">
        <title>De no assembly of potato wild relative species, Solanum commersonii.</title>
        <authorList>
            <person name="Cho K."/>
        </authorList>
    </citation>
    <scope>NUCLEOTIDE SEQUENCE [LARGE SCALE GENOMIC DNA]</scope>
    <source>
        <strain evidence="1">LZ3.2</strain>
        <tissue evidence="1">Leaf</tissue>
    </source>
</reference>
<keyword evidence="2" id="KW-1185">Reference proteome</keyword>
<organism evidence="1 2">
    <name type="scientific">Solanum commersonii</name>
    <name type="common">Commerson's wild potato</name>
    <name type="synonym">Commerson's nightshade</name>
    <dbReference type="NCBI Taxonomy" id="4109"/>
    <lineage>
        <taxon>Eukaryota</taxon>
        <taxon>Viridiplantae</taxon>
        <taxon>Streptophyta</taxon>
        <taxon>Embryophyta</taxon>
        <taxon>Tracheophyta</taxon>
        <taxon>Spermatophyta</taxon>
        <taxon>Magnoliopsida</taxon>
        <taxon>eudicotyledons</taxon>
        <taxon>Gunneridae</taxon>
        <taxon>Pentapetalae</taxon>
        <taxon>asterids</taxon>
        <taxon>lamiids</taxon>
        <taxon>Solanales</taxon>
        <taxon>Solanaceae</taxon>
        <taxon>Solanoideae</taxon>
        <taxon>Solaneae</taxon>
        <taxon>Solanum</taxon>
    </lineage>
</organism>
<proteinExistence type="predicted"/>
<dbReference type="EMBL" id="JACXVP010000001">
    <property type="protein sequence ID" value="KAG5631785.1"/>
    <property type="molecule type" value="Genomic_DNA"/>
</dbReference>
<evidence type="ECO:0000313" key="2">
    <source>
        <dbReference type="Proteomes" id="UP000824120"/>
    </source>
</evidence>
<accession>A0A9J6B527</accession>
<evidence type="ECO:0000313" key="1">
    <source>
        <dbReference type="EMBL" id="KAG5631785.1"/>
    </source>
</evidence>
<protein>
    <submittedName>
        <fullName evidence="1">Uncharacterized protein</fullName>
    </submittedName>
</protein>
<sequence>MSFGRWTVRIRKCPIRISKVGVKTELVQFALLRNRVRAFGEITQEKGEEEKQDLPRTLDFGCGFAKELTPQVCIDIQPPFMELSKAFLNNS</sequence>
<comment type="caution">
    <text evidence="1">The sequence shown here is derived from an EMBL/GenBank/DDBJ whole genome shotgun (WGS) entry which is preliminary data.</text>
</comment>
<dbReference type="AlphaFoldDB" id="A0A9J6B527"/>
<name>A0A9J6B527_SOLCO</name>
<dbReference type="Proteomes" id="UP000824120">
    <property type="component" value="Chromosome 1"/>
</dbReference>